<dbReference type="PANTHER" id="PTHR35495:SF10">
    <property type="entry name" value="PEPTIDASE S26 DOMAIN-CONTAINING PROTEIN"/>
    <property type="match status" value="1"/>
</dbReference>
<proteinExistence type="predicted"/>
<dbReference type="Gramene" id="MELO3C018817.2.1">
    <property type="protein sequence ID" value="MELO3C018817.2.1"/>
    <property type="gene ID" value="MELO3C018817.2"/>
</dbReference>
<dbReference type="AlphaFoldDB" id="A0A9I9DHT4"/>
<accession>A0A9I9DHT4</accession>
<name>A0A9I9DHT4_CUCME</name>
<reference evidence="1" key="1">
    <citation type="submission" date="2023-03" db="UniProtKB">
        <authorList>
            <consortium name="EnsemblPlants"/>
        </authorList>
    </citation>
    <scope>IDENTIFICATION</scope>
</reference>
<protein>
    <submittedName>
        <fullName evidence="1">Uncharacterized protein</fullName>
    </submittedName>
</protein>
<dbReference type="PANTHER" id="PTHR35495">
    <property type="entry name" value="OS06G0679600 PROTEIN"/>
    <property type="match status" value="1"/>
</dbReference>
<dbReference type="EnsemblPlants" id="MELO3C018817.2.1">
    <property type="protein sequence ID" value="MELO3C018817.2.1"/>
    <property type="gene ID" value="MELO3C018817.2"/>
</dbReference>
<organism evidence="1">
    <name type="scientific">Cucumis melo</name>
    <name type="common">Muskmelon</name>
    <dbReference type="NCBI Taxonomy" id="3656"/>
    <lineage>
        <taxon>Eukaryota</taxon>
        <taxon>Viridiplantae</taxon>
        <taxon>Streptophyta</taxon>
        <taxon>Embryophyta</taxon>
        <taxon>Tracheophyta</taxon>
        <taxon>Spermatophyta</taxon>
        <taxon>Magnoliopsida</taxon>
        <taxon>eudicotyledons</taxon>
        <taxon>Gunneridae</taxon>
        <taxon>Pentapetalae</taxon>
        <taxon>rosids</taxon>
        <taxon>fabids</taxon>
        <taxon>Cucurbitales</taxon>
        <taxon>Cucurbitaceae</taxon>
        <taxon>Benincaseae</taxon>
        <taxon>Cucumis</taxon>
    </lineage>
</organism>
<sequence>SLFPFYFPSTPFPPLLSPISLHKIPILPSPFHLIFNPQSSILVFTFFFRLSDIMNRRSRRSGNSQSETFHKYLKPGALAQIRNSRMIARFNRVNLVSQIYSTTSSSLPIDSGLLQVNIVDASPSFAGRVYGPLSLQRKKLLASKSLWFLASSPTNLTPDSPPDPVIEVLGG</sequence>
<evidence type="ECO:0000313" key="1">
    <source>
        <dbReference type="EnsemblPlants" id="MELO3C018817.2.1"/>
    </source>
</evidence>